<dbReference type="GO" id="GO:0016787">
    <property type="term" value="F:hydrolase activity"/>
    <property type="evidence" value="ECO:0007669"/>
    <property type="project" value="UniProtKB-KW"/>
</dbReference>
<evidence type="ECO:0000313" key="2">
    <source>
        <dbReference type="Proteomes" id="UP001549104"/>
    </source>
</evidence>
<name>A0ABV2KBU1_SPOPS</name>
<sequence length="103" mass="11608">MNLTTDVMKNVNADVLKERGRQNKKWGLQRYEYSYWLAILGEEFGEVCQAIQQGSVASKDSDADDLYTELIHVAAVASAIAEQVREEKSLCQIANDVINRSKQ</sequence>
<dbReference type="InterPro" id="IPR044548">
    <property type="entry name" value="AF0060_NTP-PPase_MazG-like"/>
</dbReference>
<keyword evidence="2" id="KW-1185">Reference proteome</keyword>
<organism evidence="1 2">
    <name type="scientific">Sporosarcina psychrophila</name>
    <name type="common">Bacillus psychrophilus</name>
    <dbReference type="NCBI Taxonomy" id="1476"/>
    <lineage>
        <taxon>Bacteria</taxon>
        <taxon>Bacillati</taxon>
        <taxon>Bacillota</taxon>
        <taxon>Bacilli</taxon>
        <taxon>Bacillales</taxon>
        <taxon>Caryophanaceae</taxon>
        <taxon>Sporosarcina</taxon>
    </lineage>
</organism>
<reference evidence="1 2" key="1">
    <citation type="submission" date="2024-06" db="EMBL/GenBank/DDBJ databases">
        <title>Sorghum-associated microbial communities from plants grown in Nebraska, USA.</title>
        <authorList>
            <person name="Schachtman D."/>
        </authorList>
    </citation>
    <scope>NUCLEOTIDE SEQUENCE [LARGE SCALE GENOMIC DNA]</scope>
    <source>
        <strain evidence="1 2">1288</strain>
    </source>
</reference>
<dbReference type="Proteomes" id="UP001549104">
    <property type="component" value="Unassembled WGS sequence"/>
</dbReference>
<accession>A0ABV2KBU1</accession>
<proteinExistence type="predicted"/>
<evidence type="ECO:0000313" key="1">
    <source>
        <dbReference type="EMBL" id="MET3658352.1"/>
    </source>
</evidence>
<dbReference type="SUPFAM" id="SSF101386">
    <property type="entry name" value="all-alpha NTP pyrophosphatases"/>
    <property type="match status" value="1"/>
</dbReference>
<gene>
    <name evidence="1" type="ORF">ABIC55_003469</name>
</gene>
<dbReference type="RefSeq" id="WP_354313982.1">
    <property type="nucleotide sequence ID" value="NZ_JBEPME010000005.1"/>
</dbReference>
<protein>
    <submittedName>
        <fullName evidence="1">NTP pyrophosphatase (Non-canonical NTP hydrolase)</fullName>
    </submittedName>
</protein>
<dbReference type="CDD" id="cd11533">
    <property type="entry name" value="NTP-PPase_Af0060_like"/>
    <property type="match status" value="1"/>
</dbReference>
<dbReference type="EMBL" id="JBEPME010000005">
    <property type="protein sequence ID" value="MET3658352.1"/>
    <property type="molecule type" value="Genomic_DNA"/>
</dbReference>
<comment type="caution">
    <text evidence="1">The sequence shown here is derived from an EMBL/GenBank/DDBJ whole genome shotgun (WGS) entry which is preliminary data.</text>
</comment>
<keyword evidence="1" id="KW-0378">Hydrolase</keyword>